<dbReference type="Pfam" id="PF01471">
    <property type="entry name" value="PG_binding_1"/>
    <property type="match status" value="1"/>
</dbReference>
<sequence length="225" mass="23459">MKTSIWSRAWLVPVVLAMLALLWWGTASAATMLTTQLDFGARGSNVTSLQQFLAADVSVYPEGLVTGYYGPRTRAAVQRFQCQQGIVCSGSAGTTGYGRVGPRTLAAINAAIAGGGNTSGDVSAPIMNGIVLLTSTTTATISWATSEPARGTFYWSATPLLLFESSGGTAVSIGGQSLGESNLTMTHSISATGLQGSTWYYYVLSSVDASGNAQYTWPATFRTAP</sequence>
<feature type="signal peptide" evidence="1">
    <location>
        <begin position="1"/>
        <end position="29"/>
    </location>
</feature>
<dbReference type="Gene3D" id="1.10.101.10">
    <property type="entry name" value="PGBD-like superfamily/PGBD"/>
    <property type="match status" value="1"/>
</dbReference>
<dbReference type="STRING" id="1798482.A2763_01350"/>
<name>A0A1F6CN47_9BACT</name>
<feature type="chain" id="PRO_5009523452" description="Peptidoglycan binding-like domain-containing protein" evidence="1">
    <location>
        <begin position="30"/>
        <end position="225"/>
    </location>
</feature>
<proteinExistence type="predicted"/>
<evidence type="ECO:0000256" key="1">
    <source>
        <dbReference type="SAM" id="SignalP"/>
    </source>
</evidence>
<evidence type="ECO:0000259" key="2">
    <source>
        <dbReference type="Pfam" id="PF01471"/>
    </source>
</evidence>
<dbReference type="AlphaFoldDB" id="A0A1F6CN47"/>
<reference evidence="3 4" key="1">
    <citation type="journal article" date="2016" name="Nat. Commun.">
        <title>Thousands of microbial genomes shed light on interconnected biogeochemical processes in an aquifer system.</title>
        <authorList>
            <person name="Anantharaman K."/>
            <person name="Brown C.T."/>
            <person name="Hug L.A."/>
            <person name="Sharon I."/>
            <person name="Castelle C.J."/>
            <person name="Probst A.J."/>
            <person name="Thomas B.C."/>
            <person name="Singh A."/>
            <person name="Wilkins M.J."/>
            <person name="Karaoz U."/>
            <person name="Brodie E.L."/>
            <person name="Williams K.H."/>
            <person name="Hubbard S.S."/>
            <person name="Banfield J.F."/>
        </authorList>
    </citation>
    <scope>NUCLEOTIDE SEQUENCE [LARGE SCALE GENOMIC DNA]</scope>
</reference>
<keyword evidence="1" id="KW-0732">Signal</keyword>
<evidence type="ECO:0000313" key="4">
    <source>
        <dbReference type="Proteomes" id="UP000178370"/>
    </source>
</evidence>
<protein>
    <recommendedName>
        <fullName evidence="2">Peptidoglycan binding-like domain-containing protein</fullName>
    </recommendedName>
</protein>
<accession>A0A1F6CN47</accession>
<dbReference type="EMBL" id="MFKV01000015">
    <property type="protein sequence ID" value="OGG50292.1"/>
    <property type="molecule type" value="Genomic_DNA"/>
</dbReference>
<feature type="domain" description="Peptidoglycan binding-like" evidence="2">
    <location>
        <begin position="42"/>
        <end position="94"/>
    </location>
</feature>
<organism evidence="3 4">
    <name type="scientific">Candidatus Kaiserbacteria bacterium RIFCSPHIGHO2_01_FULL_54_36</name>
    <dbReference type="NCBI Taxonomy" id="1798482"/>
    <lineage>
        <taxon>Bacteria</taxon>
        <taxon>Candidatus Kaiseribacteriota</taxon>
    </lineage>
</organism>
<gene>
    <name evidence="3" type="ORF">A2763_01350</name>
</gene>
<evidence type="ECO:0000313" key="3">
    <source>
        <dbReference type="EMBL" id="OGG50292.1"/>
    </source>
</evidence>
<dbReference type="Gene3D" id="2.60.40.380">
    <property type="entry name" value="Purple acid phosphatase-like, N-terminal"/>
    <property type="match status" value="1"/>
</dbReference>
<dbReference type="InterPro" id="IPR036365">
    <property type="entry name" value="PGBD-like_sf"/>
</dbReference>
<dbReference type="InterPro" id="IPR002477">
    <property type="entry name" value="Peptidoglycan-bd-like"/>
</dbReference>
<dbReference type="Proteomes" id="UP000178370">
    <property type="component" value="Unassembled WGS sequence"/>
</dbReference>
<dbReference type="SUPFAM" id="SSF47090">
    <property type="entry name" value="PGBD-like"/>
    <property type="match status" value="1"/>
</dbReference>
<dbReference type="InterPro" id="IPR036366">
    <property type="entry name" value="PGBDSf"/>
</dbReference>
<comment type="caution">
    <text evidence="3">The sequence shown here is derived from an EMBL/GenBank/DDBJ whole genome shotgun (WGS) entry which is preliminary data.</text>
</comment>